<keyword evidence="1" id="KW-0812">Transmembrane</keyword>
<keyword evidence="3" id="KW-1185">Reference proteome</keyword>
<organism evidence="2 3">
    <name type="scientific">Novosphingobium organovorum</name>
    <dbReference type="NCBI Taxonomy" id="2930092"/>
    <lineage>
        <taxon>Bacteria</taxon>
        <taxon>Pseudomonadati</taxon>
        <taxon>Pseudomonadota</taxon>
        <taxon>Alphaproteobacteria</taxon>
        <taxon>Sphingomonadales</taxon>
        <taxon>Sphingomonadaceae</taxon>
        <taxon>Novosphingobium</taxon>
    </lineage>
</organism>
<proteinExistence type="predicted"/>
<keyword evidence="1" id="KW-0472">Membrane</keyword>
<name>A0ABT0BAQ6_9SPHN</name>
<dbReference type="Proteomes" id="UP001162881">
    <property type="component" value="Unassembled WGS sequence"/>
</dbReference>
<reference evidence="2" key="1">
    <citation type="submission" date="2022-03" db="EMBL/GenBank/DDBJ databases">
        <title>Identification of a novel bacterium isolated from mangrove sediments.</title>
        <authorList>
            <person name="Pan X."/>
        </authorList>
    </citation>
    <scope>NUCLEOTIDE SEQUENCE</scope>
    <source>
        <strain evidence="2">B1949</strain>
    </source>
</reference>
<comment type="caution">
    <text evidence="2">The sequence shown here is derived from an EMBL/GenBank/DDBJ whole genome shotgun (WGS) entry which is preliminary data.</text>
</comment>
<protein>
    <submittedName>
        <fullName evidence="2">Uncharacterized protein</fullName>
    </submittedName>
</protein>
<feature type="transmembrane region" description="Helical" evidence="1">
    <location>
        <begin position="64"/>
        <end position="87"/>
    </location>
</feature>
<evidence type="ECO:0000313" key="3">
    <source>
        <dbReference type="Proteomes" id="UP001162881"/>
    </source>
</evidence>
<evidence type="ECO:0000313" key="2">
    <source>
        <dbReference type="EMBL" id="MCJ2182113.1"/>
    </source>
</evidence>
<evidence type="ECO:0000256" key="1">
    <source>
        <dbReference type="SAM" id="Phobius"/>
    </source>
</evidence>
<gene>
    <name evidence="2" type="ORF">MTR62_05260</name>
</gene>
<dbReference type="RefSeq" id="WP_244017690.1">
    <property type="nucleotide sequence ID" value="NZ_JALHLF010000011.1"/>
</dbReference>
<sequence>MILEGLLLIVLCCTASEVFLRLPIAPRVAHLAGIGRSASRVLLSRRISDHWKERVMPRHALRMGLGTAVLAGWFALFAALIGALAWAADQLEPGFAEELTTLPGLVVCFSVSGAYLFMRHTLRGCRA</sequence>
<accession>A0ABT0BAQ6</accession>
<dbReference type="EMBL" id="JALHLF010000011">
    <property type="protein sequence ID" value="MCJ2182113.1"/>
    <property type="molecule type" value="Genomic_DNA"/>
</dbReference>
<feature type="transmembrane region" description="Helical" evidence="1">
    <location>
        <begin position="99"/>
        <end position="118"/>
    </location>
</feature>
<keyword evidence="1" id="KW-1133">Transmembrane helix</keyword>